<name>A0AAV0DP34_9ASTE</name>
<evidence type="ECO:0000256" key="2">
    <source>
        <dbReference type="ARBA" id="ARBA00008017"/>
    </source>
</evidence>
<dbReference type="GO" id="GO:0008381">
    <property type="term" value="F:mechanosensitive monoatomic ion channel activity"/>
    <property type="evidence" value="ECO:0007669"/>
    <property type="project" value="TreeGrafter"/>
</dbReference>
<dbReference type="GO" id="GO:0005886">
    <property type="term" value="C:plasma membrane"/>
    <property type="evidence" value="ECO:0007669"/>
    <property type="project" value="TreeGrafter"/>
</dbReference>
<dbReference type="InterPro" id="IPR016688">
    <property type="entry name" value="MscS-like_plants/fungi"/>
</dbReference>
<dbReference type="PANTHER" id="PTHR31618">
    <property type="entry name" value="MECHANOSENSITIVE ION CHANNEL PROTEIN 5"/>
    <property type="match status" value="1"/>
</dbReference>
<keyword evidence="3" id="KW-0812">Transmembrane</keyword>
<dbReference type="AlphaFoldDB" id="A0AAV0DP34"/>
<evidence type="ECO:0000256" key="1">
    <source>
        <dbReference type="ARBA" id="ARBA00004141"/>
    </source>
</evidence>
<proteinExistence type="inferred from homology"/>
<keyword evidence="5" id="KW-1185">Reference proteome</keyword>
<dbReference type="EMBL" id="CAMAPF010000135">
    <property type="protein sequence ID" value="CAH9106357.1"/>
    <property type="molecule type" value="Genomic_DNA"/>
</dbReference>
<feature type="non-terminal residue" evidence="4">
    <location>
        <position position="45"/>
    </location>
</feature>
<comment type="similarity">
    <text evidence="2">Belongs to the MscS (TC 1.A.23) family.</text>
</comment>
<evidence type="ECO:0000313" key="5">
    <source>
        <dbReference type="Proteomes" id="UP001152523"/>
    </source>
</evidence>
<accession>A0AAV0DP34</accession>
<comment type="caution">
    <text evidence="4">The sequence shown here is derived from an EMBL/GenBank/DDBJ whole genome shotgun (WGS) entry which is preliminary data.</text>
</comment>
<protein>
    <submittedName>
        <fullName evidence="4">Uncharacterized protein</fullName>
    </submittedName>
</protein>
<feature type="transmembrane region" description="Helical" evidence="3">
    <location>
        <begin position="6"/>
        <end position="27"/>
    </location>
</feature>
<sequence length="45" mass="5386">MVTLNGLLVTKWFIHFIALLVELNFLLRKRVLYFVYSLKKSVRVC</sequence>
<organism evidence="4 5">
    <name type="scientific">Cuscuta epithymum</name>
    <dbReference type="NCBI Taxonomy" id="186058"/>
    <lineage>
        <taxon>Eukaryota</taxon>
        <taxon>Viridiplantae</taxon>
        <taxon>Streptophyta</taxon>
        <taxon>Embryophyta</taxon>
        <taxon>Tracheophyta</taxon>
        <taxon>Spermatophyta</taxon>
        <taxon>Magnoliopsida</taxon>
        <taxon>eudicotyledons</taxon>
        <taxon>Gunneridae</taxon>
        <taxon>Pentapetalae</taxon>
        <taxon>asterids</taxon>
        <taxon>lamiids</taxon>
        <taxon>Solanales</taxon>
        <taxon>Convolvulaceae</taxon>
        <taxon>Cuscuteae</taxon>
        <taxon>Cuscuta</taxon>
        <taxon>Cuscuta subgen. Cuscuta</taxon>
    </lineage>
</organism>
<evidence type="ECO:0000313" key="4">
    <source>
        <dbReference type="EMBL" id="CAH9106357.1"/>
    </source>
</evidence>
<gene>
    <name evidence="4" type="ORF">CEPIT_LOCUS17556</name>
</gene>
<dbReference type="Proteomes" id="UP001152523">
    <property type="component" value="Unassembled WGS sequence"/>
</dbReference>
<keyword evidence="3" id="KW-0472">Membrane</keyword>
<dbReference type="PANTHER" id="PTHR31618:SF20">
    <property type="entry name" value="MECHANOSENSITIVE ION CHANNEL PROTEIN 10"/>
    <property type="match status" value="1"/>
</dbReference>
<keyword evidence="3" id="KW-1133">Transmembrane helix</keyword>
<comment type="subcellular location">
    <subcellularLocation>
        <location evidence="1">Membrane</location>
        <topology evidence="1">Multi-pass membrane protein</topology>
    </subcellularLocation>
</comment>
<reference evidence="4" key="1">
    <citation type="submission" date="2022-07" db="EMBL/GenBank/DDBJ databases">
        <authorList>
            <person name="Macas J."/>
            <person name="Novak P."/>
            <person name="Neumann P."/>
        </authorList>
    </citation>
    <scope>NUCLEOTIDE SEQUENCE</scope>
</reference>
<dbReference type="GO" id="GO:0006820">
    <property type="term" value="P:monoatomic anion transport"/>
    <property type="evidence" value="ECO:0007669"/>
    <property type="project" value="TreeGrafter"/>
</dbReference>
<dbReference type="GO" id="GO:0050982">
    <property type="term" value="P:detection of mechanical stimulus"/>
    <property type="evidence" value="ECO:0007669"/>
    <property type="project" value="TreeGrafter"/>
</dbReference>
<evidence type="ECO:0000256" key="3">
    <source>
        <dbReference type="SAM" id="Phobius"/>
    </source>
</evidence>